<dbReference type="GO" id="GO:0030431">
    <property type="term" value="P:sleep"/>
    <property type="evidence" value="ECO:0007669"/>
    <property type="project" value="InterPro"/>
</dbReference>
<evidence type="ECO:0000256" key="5">
    <source>
        <dbReference type="ARBA" id="ARBA00022989"/>
    </source>
</evidence>
<evidence type="ECO:0000256" key="2">
    <source>
        <dbReference type="ARBA" id="ARBA00022622"/>
    </source>
</evidence>
<keyword evidence="7" id="KW-0325">Glycoprotein</keyword>
<keyword evidence="3 9" id="KW-0812">Transmembrane</keyword>
<sequence>MNGAKCAACLAAVLFVLFAFVVKGAKSIICYKCNSKYDPRCGDPFNPYTIGLVDCNITDVPSHLKGKEPVICRKTVQNIHKSIRIVRDCGYVEDPAHDDQDCYSRLGSHDIDVTHCSCTSDMCNGSRMVISNGPFWYSATTAAMVSTAAVTIMGFFLNIHHL</sequence>
<keyword evidence="2" id="KW-0336">GPI-anchor</keyword>
<dbReference type="InterPro" id="IPR031424">
    <property type="entry name" value="QVR-like"/>
</dbReference>
<evidence type="ECO:0000256" key="3">
    <source>
        <dbReference type="ARBA" id="ARBA00022692"/>
    </source>
</evidence>
<accession>A0A2S2NQL8</accession>
<dbReference type="PANTHER" id="PTHR33562:SF17">
    <property type="entry name" value="PROTEIN QUIVER"/>
    <property type="match status" value="1"/>
</dbReference>
<dbReference type="AlphaFoldDB" id="A0A2S2NQL8"/>
<keyword evidence="6 9" id="KW-0472">Membrane</keyword>
<dbReference type="GO" id="GO:0032222">
    <property type="term" value="P:regulation of synaptic transmission, cholinergic"/>
    <property type="evidence" value="ECO:0007669"/>
    <property type="project" value="InterPro"/>
</dbReference>
<dbReference type="Pfam" id="PF17064">
    <property type="entry name" value="QVR"/>
    <property type="match status" value="1"/>
</dbReference>
<dbReference type="GO" id="GO:0098552">
    <property type="term" value="C:side of membrane"/>
    <property type="evidence" value="ECO:0007669"/>
    <property type="project" value="UniProtKB-KW"/>
</dbReference>
<keyword evidence="4 10" id="KW-0732">Signal</keyword>
<evidence type="ECO:0000256" key="9">
    <source>
        <dbReference type="SAM" id="Phobius"/>
    </source>
</evidence>
<evidence type="ECO:0000313" key="11">
    <source>
        <dbReference type="EMBL" id="MBY19417.1"/>
    </source>
</evidence>
<dbReference type="InterPro" id="IPR050975">
    <property type="entry name" value="Sleep_regulator"/>
</dbReference>
<evidence type="ECO:0000256" key="6">
    <source>
        <dbReference type="ARBA" id="ARBA00023136"/>
    </source>
</evidence>
<feature type="signal peptide" evidence="10">
    <location>
        <begin position="1"/>
        <end position="24"/>
    </location>
</feature>
<reference evidence="11" key="1">
    <citation type="submission" date="2018-04" db="EMBL/GenBank/DDBJ databases">
        <title>Transcriptome of Schizaphis graminum biotype I.</title>
        <authorList>
            <person name="Scully E.D."/>
            <person name="Geib S.M."/>
            <person name="Palmer N.A."/>
            <person name="Koch K."/>
            <person name="Bradshaw J."/>
            <person name="Heng-Moss T."/>
            <person name="Sarath G."/>
        </authorList>
    </citation>
    <scope>NUCLEOTIDE SEQUENCE</scope>
</reference>
<gene>
    <name evidence="11" type="ORF">g.111546</name>
</gene>
<protein>
    <submittedName>
        <fullName evidence="11">Uncharacterized protein</fullName>
    </submittedName>
</protein>
<keyword evidence="5 9" id="KW-1133">Transmembrane helix</keyword>
<evidence type="ECO:0000256" key="4">
    <source>
        <dbReference type="ARBA" id="ARBA00022729"/>
    </source>
</evidence>
<evidence type="ECO:0000256" key="10">
    <source>
        <dbReference type="SAM" id="SignalP"/>
    </source>
</evidence>
<feature type="transmembrane region" description="Helical" evidence="9">
    <location>
        <begin position="135"/>
        <end position="157"/>
    </location>
</feature>
<comment type="subcellular location">
    <subcellularLocation>
        <location evidence="1">Membrane</location>
        <topology evidence="1">Lipid-anchor</topology>
        <topology evidence="1">GPI-anchor</topology>
    </subcellularLocation>
</comment>
<proteinExistence type="predicted"/>
<name>A0A2S2NQL8_SCHGA</name>
<keyword evidence="8" id="KW-0449">Lipoprotein</keyword>
<evidence type="ECO:0000256" key="1">
    <source>
        <dbReference type="ARBA" id="ARBA00004589"/>
    </source>
</evidence>
<dbReference type="InterPro" id="IPR045860">
    <property type="entry name" value="Snake_toxin-like_sf"/>
</dbReference>
<evidence type="ECO:0000256" key="7">
    <source>
        <dbReference type="ARBA" id="ARBA00023180"/>
    </source>
</evidence>
<dbReference type="PANTHER" id="PTHR33562">
    <property type="entry name" value="ATILLA, ISOFORM B-RELATED-RELATED"/>
    <property type="match status" value="1"/>
</dbReference>
<feature type="chain" id="PRO_5015496991" evidence="10">
    <location>
        <begin position="25"/>
        <end position="162"/>
    </location>
</feature>
<dbReference type="SUPFAM" id="SSF57302">
    <property type="entry name" value="Snake toxin-like"/>
    <property type="match status" value="1"/>
</dbReference>
<evidence type="ECO:0000256" key="8">
    <source>
        <dbReference type="ARBA" id="ARBA00023288"/>
    </source>
</evidence>
<dbReference type="EMBL" id="GGMR01006798">
    <property type="protein sequence ID" value="MBY19417.1"/>
    <property type="molecule type" value="Transcribed_RNA"/>
</dbReference>
<organism evidence="11">
    <name type="scientific">Schizaphis graminum</name>
    <name type="common">Green bug aphid</name>
    <dbReference type="NCBI Taxonomy" id="13262"/>
    <lineage>
        <taxon>Eukaryota</taxon>
        <taxon>Metazoa</taxon>
        <taxon>Ecdysozoa</taxon>
        <taxon>Arthropoda</taxon>
        <taxon>Hexapoda</taxon>
        <taxon>Insecta</taxon>
        <taxon>Pterygota</taxon>
        <taxon>Neoptera</taxon>
        <taxon>Paraneoptera</taxon>
        <taxon>Hemiptera</taxon>
        <taxon>Sternorrhyncha</taxon>
        <taxon>Aphidomorpha</taxon>
        <taxon>Aphidoidea</taxon>
        <taxon>Aphididae</taxon>
        <taxon>Aphidini</taxon>
        <taxon>Schizaphis</taxon>
    </lineage>
</organism>